<comment type="caution">
    <text evidence="2">The sequence shown here is derived from an EMBL/GenBank/DDBJ whole genome shotgun (WGS) entry which is preliminary data.</text>
</comment>
<dbReference type="Gene3D" id="3.40.50.12700">
    <property type="match status" value="1"/>
</dbReference>
<proteinExistence type="predicted"/>
<dbReference type="AlphaFoldDB" id="A0AAE0R9Z4"/>
<keyword evidence="3" id="KW-1185">Reference proteome</keyword>
<evidence type="ECO:0000256" key="1">
    <source>
        <dbReference type="SAM" id="Coils"/>
    </source>
</evidence>
<organism evidence="2 3">
    <name type="scientific">Hemibagrus guttatus</name>
    <dbReference type="NCBI Taxonomy" id="175788"/>
    <lineage>
        <taxon>Eukaryota</taxon>
        <taxon>Metazoa</taxon>
        <taxon>Chordata</taxon>
        <taxon>Craniata</taxon>
        <taxon>Vertebrata</taxon>
        <taxon>Euteleostomi</taxon>
        <taxon>Actinopterygii</taxon>
        <taxon>Neopterygii</taxon>
        <taxon>Teleostei</taxon>
        <taxon>Ostariophysi</taxon>
        <taxon>Siluriformes</taxon>
        <taxon>Bagridae</taxon>
        <taxon>Hemibagrus</taxon>
    </lineage>
</organism>
<dbReference type="PANTHER" id="PTHR47510">
    <property type="entry name" value="REVERSE TRANSCRIPTASE DOMAIN-CONTAINING PROTEIN"/>
    <property type="match status" value="1"/>
</dbReference>
<reference evidence="2" key="1">
    <citation type="submission" date="2023-06" db="EMBL/GenBank/DDBJ databases">
        <title>Male Hemibagrus guttatus genome.</title>
        <authorList>
            <person name="Bian C."/>
        </authorList>
    </citation>
    <scope>NUCLEOTIDE SEQUENCE</scope>
    <source>
        <strain evidence="2">Male_cb2023</strain>
        <tissue evidence="2">Muscle</tissue>
    </source>
</reference>
<feature type="coiled-coil region" evidence="1">
    <location>
        <begin position="17"/>
        <end position="44"/>
    </location>
</feature>
<dbReference type="PANTHER" id="PTHR47510:SF3">
    <property type="entry name" value="ENDO_EXONUCLEASE_PHOSPHATASE DOMAIN-CONTAINING PROTEIN"/>
    <property type="match status" value="1"/>
</dbReference>
<evidence type="ECO:0008006" key="4">
    <source>
        <dbReference type="Google" id="ProtNLM"/>
    </source>
</evidence>
<protein>
    <recommendedName>
        <fullName evidence="4">Endonuclease/exonuclease/phosphatase domain-containing protein</fullName>
    </recommendedName>
</protein>
<evidence type="ECO:0000313" key="3">
    <source>
        <dbReference type="Proteomes" id="UP001274896"/>
    </source>
</evidence>
<evidence type="ECO:0000313" key="2">
    <source>
        <dbReference type="EMBL" id="KAK3548250.1"/>
    </source>
</evidence>
<dbReference type="InterPro" id="IPR036691">
    <property type="entry name" value="Endo/exonu/phosph_ase_sf"/>
</dbReference>
<dbReference type="Proteomes" id="UP001274896">
    <property type="component" value="Unassembled WGS sequence"/>
</dbReference>
<keyword evidence="1" id="KW-0175">Coiled coil</keyword>
<accession>A0AAE0R9Z4</accession>
<sequence length="294" mass="33072">MSVVCLPLSAGEDSFELHLVYLELEAMEKQIRELQAQRTKDVARPGFVYSGAGVSRSLDAAAKEDTSQAPGEDLAPSIATRLRDLDPELLRSPSLRQTEILKKDFRSLVEKARTTSPMTRIIMSGPLPTFQQGIERFNSSAYITVTGLIQDSDEFTYRQEVDRLSLWSRHNSLELYIRVYIPPSANAKEALCELYRAISKLQNSHLDGLFIIAGDFNHANLKSVLPKFHQYVNFATRGVNALDLVYTNIPGTYRAEPSPHLGYSDHISVMLILAYRPLVRSSKSVLEQVKTWPE</sequence>
<dbReference type="EMBL" id="JAUCMX010000004">
    <property type="protein sequence ID" value="KAK3548250.1"/>
    <property type="molecule type" value="Genomic_DNA"/>
</dbReference>
<name>A0AAE0R9Z4_9TELE</name>
<dbReference type="SUPFAM" id="SSF56219">
    <property type="entry name" value="DNase I-like"/>
    <property type="match status" value="1"/>
</dbReference>
<gene>
    <name evidence="2" type="ORF">QTP70_005817</name>
</gene>